<reference evidence="1 2" key="1">
    <citation type="submission" date="2018-04" db="EMBL/GenBank/DDBJ databases">
        <title>Genomic Encyclopedia of Archaeal and Bacterial Type Strains, Phase II (KMG-II): from individual species to whole genera.</title>
        <authorList>
            <person name="Goeker M."/>
        </authorList>
    </citation>
    <scope>NUCLEOTIDE SEQUENCE [LARGE SCALE GENOMIC DNA]</scope>
    <source>
        <strain evidence="1 2">DSM 45169</strain>
    </source>
</reference>
<sequence>MIKTMLKLMGMGPKRIHSQIKKPLHHHGIYNYQEYVQLMQVKEKSLELQNQDDWIDEFKVA</sequence>
<evidence type="ECO:0000313" key="2">
    <source>
        <dbReference type="Proteomes" id="UP000241639"/>
    </source>
</evidence>
<organism evidence="1 2">
    <name type="scientific">Desmospora activa DSM 45169</name>
    <dbReference type="NCBI Taxonomy" id="1121389"/>
    <lineage>
        <taxon>Bacteria</taxon>
        <taxon>Bacillati</taxon>
        <taxon>Bacillota</taxon>
        <taxon>Bacilli</taxon>
        <taxon>Bacillales</taxon>
        <taxon>Thermoactinomycetaceae</taxon>
        <taxon>Desmospora</taxon>
    </lineage>
</organism>
<dbReference type="EMBL" id="PZZP01000002">
    <property type="protein sequence ID" value="PTM56547.1"/>
    <property type="molecule type" value="Genomic_DNA"/>
</dbReference>
<evidence type="ECO:0000313" key="1">
    <source>
        <dbReference type="EMBL" id="PTM56547.1"/>
    </source>
</evidence>
<gene>
    <name evidence="1" type="ORF">C8J48_2869</name>
</gene>
<accession>A0A2T4Z3T5</accession>
<protein>
    <submittedName>
        <fullName evidence="1">Uncharacterized protein</fullName>
    </submittedName>
</protein>
<name>A0A2T4Z3T5_9BACL</name>
<comment type="caution">
    <text evidence="1">The sequence shown here is derived from an EMBL/GenBank/DDBJ whole genome shotgun (WGS) entry which is preliminary data.</text>
</comment>
<dbReference type="Proteomes" id="UP000241639">
    <property type="component" value="Unassembled WGS sequence"/>
</dbReference>
<keyword evidence="2" id="KW-1185">Reference proteome</keyword>
<dbReference type="AlphaFoldDB" id="A0A2T4Z3T5"/>
<dbReference type="RefSeq" id="WP_107727878.1">
    <property type="nucleotide sequence ID" value="NZ_PZZP01000002.1"/>
</dbReference>
<proteinExistence type="predicted"/>